<dbReference type="GO" id="GO:0019509">
    <property type="term" value="P:L-methionine salvage from methylthioadenosine"/>
    <property type="evidence" value="ECO:0007669"/>
    <property type="project" value="TreeGrafter"/>
</dbReference>
<dbReference type="Gene3D" id="3.40.50.10470">
    <property type="entry name" value="Translation initiation factor eif-2b, domain 2"/>
    <property type="match status" value="1"/>
</dbReference>
<gene>
    <name evidence="3" type="ORF">AJ80_01115</name>
</gene>
<comment type="similarity">
    <text evidence="1 2">Belongs to the eIF-2B alpha/beta/delta subunits family.</text>
</comment>
<evidence type="ECO:0000256" key="2">
    <source>
        <dbReference type="RuleBase" id="RU003814"/>
    </source>
</evidence>
<keyword evidence="4" id="KW-1185">Reference proteome</keyword>
<dbReference type="AlphaFoldDB" id="A0A2B7Z202"/>
<dbReference type="STRING" id="1447883.A0A2B7Z202"/>
<dbReference type="SUPFAM" id="SSF100950">
    <property type="entry name" value="NagB/RpiA/CoA transferase-like"/>
    <property type="match status" value="1"/>
</dbReference>
<evidence type="ECO:0008006" key="5">
    <source>
        <dbReference type="Google" id="ProtNLM"/>
    </source>
</evidence>
<organism evidence="3 4">
    <name type="scientific">Polytolypa hystricis (strain UAMH7299)</name>
    <dbReference type="NCBI Taxonomy" id="1447883"/>
    <lineage>
        <taxon>Eukaryota</taxon>
        <taxon>Fungi</taxon>
        <taxon>Dikarya</taxon>
        <taxon>Ascomycota</taxon>
        <taxon>Pezizomycotina</taxon>
        <taxon>Eurotiomycetes</taxon>
        <taxon>Eurotiomycetidae</taxon>
        <taxon>Onygenales</taxon>
        <taxon>Onygenales incertae sedis</taxon>
        <taxon>Polytolypa</taxon>
    </lineage>
</organism>
<dbReference type="Pfam" id="PF01008">
    <property type="entry name" value="IF-2B"/>
    <property type="match status" value="1"/>
</dbReference>
<dbReference type="GO" id="GO:0046523">
    <property type="term" value="F:S-methyl-5-thioribose-1-phosphate isomerase activity"/>
    <property type="evidence" value="ECO:0007669"/>
    <property type="project" value="TreeGrafter"/>
</dbReference>
<protein>
    <recommendedName>
        <fullName evidence="5">Nagb/rpia/CoA transferase-like protein</fullName>
    </recommendedName>
</protein>
<evidence type="ECO:0000313" key="4">
    <source>
        <dbReference type="Proteomes" id="UP000224634"/>
    </source>
</evidence>
<accession>A0A2B7Z202</accession>
<evidence type="ECO:0000256" key="1">
    <source>
        <dbReference type="ARBA" id="ARBA00007251"/>
    </source>
</evidence>
<dbReference type="PANTHER" id="PTHR43475">
    <property type="entry name" value="METHYLTHIORIBOSE-1-PHOSPHATE ISOMERASE"/>
    <property type="match status" value="1"/>
</dbReference>
<proteinExistence type="inferred from homology"/>
<dbReference type="PANTHER" id="PTHR43475:SF3">
    <property type="entry name" value="TRANSLATION INITIATION FACTOR EIF-2B SUBUNIT FAMILY PROTEIN (AFU_ORTHOLOGUE AFUA_2G14290)"/>
    <property type="match status" value="1"/>
</dbReference>
<evidence type="ECO:0000313" key="3">
    <source>
        <dbReference type="EMBL" id="PGH27158.1"/>
    </source>
</evidence>
<sequence length="454" mass="49728">MEHPYPDLPDIPPLPLLIPAFQPTISNQQYPAPQAAAQHWRIAAQQTLIDGLRVLRTDHSSGAKELATNAVTTLVRVAEIVGEGLVGEVKAGRDGPALKEEKEEEWWDITRRAGWVMATYGRPSMGAAVTAAIVKGLDRRYLGLRQVLLGEGSRGAGLAVQTGSTKLRNDDDDGKEVVLSAMRNLQSYLRQRVEGVQSQVGVQLRNFLRRKFCRDTDKHSAGQKRVVNILTLSSSSTIRRALITMLQMECKQQEEQSAGERLAVHLKIMESRPLCEGVALARALVSGAETLGYKDYLSIEIASDASVALLARDVDVVLLGADRITDKGDVSNKTGSLAATLCAKGLSDNVTIVAVSELEKVAKPGTMEEHVEEDNDVSELVVAWGDQVDEEIRSEMWQAMVSIRNVYFEWVPAGYIDHYICETGILDVKGISEQSQRVLELEQQAFGGLSTPTK</sequence>
<name>A0A2B7Z202_POLH7</name>
<dbReference type="InterPro" id="IPR042529">
    <property type="entry name" value="IF_2B-like_C"/>
</dbReference>
<comment type="caution">
    <text evidence="3">The sequence shown here is derived from an EMBL/GenBank/DDBJ whole genome shotgun (WGS) entry which is preliminary data.</text>
</comment>
<dbReference type="OrthoDB" id="206213at2759"/>
<dbReference type="EMBL" id="PDNA01000009">
    <property type="protein sequence ID" value="PGH27158.1"/>
    <property type="molecule type" value="Genomic_DNA"/>
</dbReference>
<dbReference type="InterPro" id="IPR000649">
    <property type="entry name" value="IF-2B-related"/>
</dbReference>
<dbReference type="Proteomes" id="UP000224634">
    <property type="component" value="Unassembled WGS sequence"/>
</dbReference>
<reference evidence="3 4" key="1">
    <citation type="submission" date="2017-10" db="EMBL/GenBank/DDBJ databases">
        <title>Comparative genomics in systemic dimorphic fungi from Ajellomycetaceae.</title>
        <authorList>
            <person name="Munoz J.F."/>
            <person name="Mcewen J.G."/>
            <person name="Clay O.K."/>
            <person name="Cuomo C.A."/>
        </authorList>
    </citation>
    <scope>NUCLEOTIDE SEQUENCE [LARGE SCALE GENOMIC DNA]</scope>
    <source>
        <strain evidence="3 4">UAMH7299</strain>
    </source>
</reference>
<dbReference type="InterPro" id="IPR037171">
    <property type="entry name" value="NagB/RpiA_transferase-like"/>
</dbReference>